<dbReference type="EMBL" id="UOGB01000024">
    <property type="protein sequence ID" value="VAX15589.1"/>
    <property type="molecule type" value="Genomic_DNA"/>
</dbReference>
<sequence>MFTQAQAQSANPASFGPIQTRNHHPLYTGLLYPVPESGTTVKDITFTTALNYTNIFVFDSEGRSSAFIDKELAELDLSIRYPLADGKVEVGAEAPFYSSSAGFMDGAVRWYHGRLGVPGYEGQAVIPDRTYSDVIRRDGKPVMRGARDQVAPGDASFWIKARIFSKGPLTISLQGLTQAPTGNADRGEGSGEWEFGARALATILTEKFAVHFGGGGISPGRIKRSLATTSLNGMLTGFISYERFVSGRLRLLIQSMFNTSPFESSDLDRFRKRWIEATFGFKYQLKNGSILAVGFSENLNRTAPDFTIHFSVEK</sequence>
<dbReference type="InterPro" id="IPR021523">
    <property type="entry name" value="DUF3187"/>
</dbReference>
<dbReference type="Pfam" id="PF11383">
    <property type="entry name" value="DUF3187"/>
    <property type="match status" value="1"/>
</dbReference>
<accession>A0A3B1BBK5</accession>
<gene>
    <name evidence="1" type="ORF">MNBD_NITROSPINAE03-687</name>
</gene>
<reference evidence="1" key="1">
    <citation type="submission" date="2018-06" db="EMBL/GenBank/DDBJ databases">
        <authorList>
            <person name="Zhirakovskaya E."/>
        </authorList>
    </citation>
    <scope>NUCLEOTIDE SEQUENCE</scope>
</reference>
<proteinExistence type="predicted"/>
<dbReference type="AlphaFoldDB" id="A0A3B1BBK5"/>
<organism evidence="1">
    <name type="scientific">hydrothermal vent metagenome</name>
    <dbReference type="NCBI Taxonomy" id="652676"/>
    <lineage>
        <taxon>unclassified sequences</taxon>
        <taxon>metagenomes</taxon>
        <taxon>ecological metagenomes</taxon>
    </lineage>
</organism>
<name>A0A3B1BBK5_9ZZZZ</name>
<protein>
    <submittedName>
        <fullName evidence="1">Uncharacterized protein</fullName>
    </submittedName>
</protein>
<evidence type="ECO:0000313" key="1">
    <source>
        <dbReference type="EMBL" id="VAX15589.1"/>
    </source>
</evidence>